<dbReference type="Proteomes" id="UP000663419">
    <property type="component" value="Chromosome 2"/>
</dbReference>
<gene>
    <name evidence="1" type="ORF">I7I53_07192</name>
</gene>
<organism evidence="1 2">
    <name type="scientific">Ajellomyces capsulatus (strain H88)</name>
    <name type="common">Darling's disease fungus</name>
    <name type="synonym">Histoplasma capsulatum</name>
    <dbReference type="NCBI Taxonomy" id="544711"/>
    <lineage>
        <taxon>Eukaryota</taxon>
        <taxon>Fungi</taxon>
        <taxon>Dikarya</taxon>
        <taxon>Ascomycota</taxon>
        <taxon>Pezizomycotina</taxon>
        <taxon>Eurotiomycetes</taxon>
        <taxon>Eurotiomycetidae</taxon>
        <taxon>Onygenales</taxon>
        <taxon>Ajellomycetaceae</taxon>
        <taxon>Histoplasma</taxon>
    </lineage>
</organism>
<dbReference type="EMBL" id="CP069103">
    <property type="protein sequence ID" value="QSS51770.1"/>
    <property type="molecule type" value="Genomic_DNA"/>
</dbReference>
<evidence type="ECO:0000313" key="2">
    <source>
        <dbReference type="Proteomes" id="UP000663419"/>
    </source>
</evidence>
<accession>A0A8A1LDX8</accession>
<dbReference type="VEuPathDB" id="FungiDB:I7I53_07192"/>
<dbReference type="AlphaFoldDB" id="A0A8A1LDX8"/>
<proteinExistence type="predicted"/>
<name>A0A8A1LDX8_AJEC8</name>
<reference evidence="1" key="1">
    <citation type="submission" date="2021-01" db="EMBL/GenBank/DDBJ databases">
        <title>Chromosome-level genome assembly of a human fungal pathogen reveals clustering of transcriptionally co-regulated genes.</title>
        <authorList>
            <person name="Voorhies M."/>
            <person name="Cohen S."/>
            <person name="Shea T.P."/>
            <person name="Petrus S."/>
            <person name="Munoz J.F."/>
            <person name="Poplawski S."/>
            <person name="Goldman W.E."/>
            <person name="Michael T."/>
            <person name="Cuomo C.A."/>
            <person name="Sil A."/>
            <person name="Beyhan S."/>
        </authorList>
    </citation>
    <scope>NUCLEOTIDE SEQUENCE</scope>
    <source>
        <strain evidence="1">H88</strain>
    </source>
</reference>
<protein>
    <submittedName>
        <fullName evidence="1">Uncharacterized protein</fullName>
    </submittedName>
</protein>
<evidence type="ECO:0000313" key="1">
    <source>
        <dbReference type="EMBL" id="QSS51770.1"/>
    </source>
</evidence>
<sequence length="75" mass="8261">MYFFLSKRCNMAGIPKHGLKTSYQCGISLSSILNASAMGEQDVSGLENVAEWGNHTDLSSCWRWSFLAIKCTTAP</sequence>